<dbReference type="Gene3D" id="3.30.360.10">
    <property type="entry name" value="Dihydrodipicolinate Reductase, domain 2"/>
    <property type="match status" value="1"/>
</dbReference>
<dbReference type="InterPro" id="IPR052515">
    <property type="entry name" value="Gfo/Idh/MocA_Oxidoreductase"/>
</dbReference>
<keyword evidence="3" id="KW-0560">Oxidoreductase</keyword>
<evidence type="ECO:0000259" key="2">
    <source>
        <dbReference type="Pfam" id="PF22725"/>
    </source>
</evidence>
<dbReference type="SUPFAM" id="SSF51735">
    <property type="entry name" value="NAD(P)-binding Rossmann-fold domains"/>
    <property type="match status" value="1"/>
</dbReference>
<dbReference type="PANTHER" id="PTHR43249:SF1">
    <property type="entry name" value="D-GLUCOSIDE 3-DEHYDROGENASE"/>
    <property type="match status" value="1"/>
</dbReference>
<accession>A0ABU0FL19</accession>
<dbReference type="Pfam" id="PF01408">
    <property type="entry name" value="GFO_IDH_MocA"/>
    <property type="match status" value="1"/>
</dbReference>
<name>A0ABU0FL19_9HYPH</name>
<feature type="domain" description="Gfo/Idh/MocA-like oxidoreductase N-terminal" evidence="1">
    <location>
        <begin position="7"/>
        <end position="125"/>
    </location>
</feature>
<evidence type="ECO:0000313" key="4">
    <source>
        <dbReference type="Proteomes" id="UP001237448"/>
    </source>
</evidence>
<gene>
    <name evidence="3" type="ORF">J3R73_004532</name>
</gene>
<feature type="domain" description="GFO/IDH/MocA-like oxidoreductase" evidence="2">
    <location>
        <begin position="133"/>
        <end position="254"/>
    </location>
</feature>
<keyword evidence="4" id="KW-1185">Reference proteome</keyword>
<comment type="caution">
    <text evidence="3">The sequence shown here is derived from an EMBL/GenBank/DDBJ whole genome shotgun (WGS) entry which is preliminary data.</text>
</comment>
<protein>
    <submittedName>
        <fullName evidence="3">1,5-anhydro-D-fructose reductase (1,5-anhydro-D-mannitol-forming)</fullName>
        <ecNumber evidence="3">1.1.1.292</ecNumber>
    </submittedName>
</protein>
<evidence type="ECO:0000259" key="1">
    <source>
        <dbReference type="Pfam" id="PF01408"/>
    </source>
</evidence>
<organism evidence="3 4">
    <name type="scientific">Labrys monachus</name>
    <dbReference type="NCBI Taxonomy" id="217067"/>
    <lineage>
        <taxon>Bacteria</taxon>
        <taxon>Pseudomonadati</taxon>
        <taxon>Pseudomonadota</taxon>
        <taxon>Alphaproteobacteria</taxon>
        <taxon>Hyphomicrobiales</taxon>
        <taxon>Xanthobacteraceae</taxon>
        <taxon>Labrys</taxon>
    </lineage>
</organism>
<proteinExistence type="predicted"/>
<dbReference type="InterPro" id="IPR000683">
    <property type="entry name" value="Gfo/Idh/MocA-like_OxRdtase_N"/>
</dbReference>
<dbReference type="Proteomes" id="UP001237448">
    <property type="component" value="Unassembled WGS sequence"/>
</dbReference>
<dbReference type="Pfam" id="PF22725">
    <property type="entry name" value="GFO_IDH_MocA_C3"/>
    <property type="match status" value="1"/>
</dbReference>
<dbReference type="EMBL" id="JAUSVK010000001">
    <property type="protein sequence ID" value="MDQ0394740.1"/>
    <property type="molecule type" value="Genomic_DNA"/>
</dbReference>
<reference evidence="3 4" key="1">
    <citation type="submission" date="2023-07" db="EMBL/GenBank/DDBJ databases">
        <title>Genomic Encyclopedia of Type Strains, Phase IV (KMG-IV): sequencing the most valuable type-strain genomes for metagenomic binning, comparative biology and taxonomic classification.</title>
        <authorList>
            <person name="Goeker M."/>
        </authorList>
    </citation>
    <scope>NUCLEOTIDE SEQUENCE [LARGE SCALE GENOMIC DNA]</scope>
    <source>
        <strain evidence="3 4">DSM 5896</strain>
    </source>
</reference>
<dbReference type="Gene3D" id="3.40.50.720">
    <property type="entry name" value="NAD(P)-binding Rossmann-like Domain"/>
    <property type="match status" value="1"/>
</dbReference>
<dbReference type="PANTHER" id="PTHR43249">
    <property type="entry name" value="UDP-N-ACETYL-2-AMINO-2-DEOXY-D-GLUCURONATE OXIDASE"/>
    <property type="match status" value="1"/>
</dbReference>
<sequence length="337" mass="35223">MMVARPVRWGIVGATTIAREWMIGAIREAGGDVVSVMSSDAERGRAYAAENGIPDATTDLSALLGKDLDAVYIATTNEKHKDQTLAAAKAGVHVLCEKPLALTLADAREMVAACRAAGVTMGTNHHLRNASTIRAIRDAVAGGRIGKPLFARVFHAVYLPVGLQGWRIKDAGAGSGVVMDITVHDADTLRFVLGEEPVSVTAFTQQGGMGGDGIEDGVMGVVRFGGGLLAQFHDAFTTKYATTGLEVHGSDGSVIGIGCMTQKPTGDVLLRDASGERKLEVVPENLYVRSVTAFQNALRGEGRPAATGEDGVRSMALALAALESARTGREAMVEPGL</sequence>
<evidence type="ECO:0000313" key="3">
    <source>
        <dbReference type="EMBL" id="MDQ0394740.1"/>
    </source>
</evidence>
<dbReference type="GO" id="GO:0033712">
    <property type="term" value="F:1,5-anhydro-D-fructose reductase (1,5-anhydro-D-mannitol-forming) activity"/>
    <property type="evidence" value="ECO:0007669"/>
    <property type="project" value="UniProtKB-EC"/>
</dbReference>
<dbReference type="SUPFAM" id="SSF55347">
    <property type="entry name" value="Glyceraldehyde-3-phosphate dehydrogenase-like, C-terminal domain"/>
    <property type="match status" value="1"/>
</dbReference>
<dbReference type="EC" id="1.1.1.292" evidence="3"/>
<dbReference type="InterPro" id="IPR055170">
    <property type="entry name" value="GFO_IDH_MocA-like_dom"/>
</dbReference>
<dbReference type="InterPro" id="IPR036291">
    <property type="entry name" value="NAD(P)-bd_dom_sf"/>
</dbReference>